<evidence type="ECO:0000256" key="1">
    <source>
        <dbReference type="SAM" id="MobiDB-lite"/>
    </source>
</evidence>
<dbReference type="GeneID" id="37012816"/>
<dbReference type="EMBL" id="KZ819322">
    <property type="protein sequence ID" value="PWN22682.1"/>
    <property type="molecule type" value="Genomic_DNA"/>
</dbReference>
<dbReference type="SMART" id="SM01236">
    <property type="entry name" value="Haem_oxygenase_2"/>
    <property type="match status" value="1"/>
</dbReference>
<protein>
    <submittedName>
        <fullName evidence="2">Uncharacterized protein</fullName>
    </submittedName>
</protein>
<dbReference type="Pfam" id="PF14518">
    <property type="entry name" value="Haem_oxygenas_2"/>
    <property type="match status" value="1"/>
</dbReference>
<gene>
    <name evidence="2" type="ORF">BCV69DRAFT_275624</name>
</gene>
<name>A0A316UC04_9BASI</name>
<feature type="region of interest" description="Disordered" evidence="1">
    <location>
        <begin position="192"/>
        <end position="214"/>
    </location>
</feature>
<evidence type="ECO:0000313" key="2">
    <source>
        <dbReference type="EMBL" id="PWN22682.1"/>
    </source>
</evidence>
<accession>A0A316UC04</accession>
<feature type="region of interest" description="Disordered" evidence="1">
    <location>
        <begin position="63"/>
        <end position="83"/>
    </location>
</feature>
<dbReference type="Proteomes" id="UP000245942">
    <property type="component" value="Unassembled WGS sequence"/>
</dbReference>
<dbReference type="AlphaFoldDB" id="A0A316UC04"/>
<sequence>MEQAFRSWAPFAPFKGSAAFTVTPALTPSIERSNHFDAPSRAEEAARSSSVDSNVTLVDSQEVKGSLPCPPSHHGPAPSIDGSSRGIVPVLSRGVFKADASWHWAMTDRELYHRLQNLSSYPSAVPIARRRVFGEMASLLADAALLEQDGTHVFSLAKCFDPDEFKAFLQRSHDATTDKFSAYNTRRAEASRKYVDEEMPQQSQKGSSLDRTLRKRRRAVAGQEMFRGDRELAKAWMRRSSVVKYVDGAWLQHLHRTTTGIGGLADGRGGEGSPAWLRAQRRAARNSWQVMSEELGDGDIFRSHVAIYDNTMDALAREDEGESASLPPKGHDRAFTEWEGAAGHDPHHPKSSAGLGQDSDGNARCWRAAVAQLALSISPNEFLPESLGWNAAYEGLPLHLLISARELEELDLDAYYFWLHISIDNAATGHAAMARECINDLLREAQAAKGQDFADEEWARVKLGFALAEAIPTTPILSEGGDEDDHTPYELTWTSVTQEDVSPASTSSPTHHISSDVIRSQLVDILKSKAPTAHGLHHGVRARLAGESLSHWLDPIHAQERVPQLLDALSANPIWIKPGSAGESKFVKEFEWGGKMFGAMTGNEVHVLRTWVDSLAVQGEEEKDGIRLLSDSDAEQAGREALMVWLSAQLPEGVQPRTALETPEWLRSPTLPTVLLGADRKLGDKLESWADFTAKVVPDLYKGLVERPDAISKLPTNLPALLDVLDPSSNTGSTTSTSSDFLASLSSLYPCPAMPASSTNLLDALAPILLTLPAPLERSLSLSPGRLASHLGMAAVKTLRVLHGFTEVSDPAQQVERGGDGREVGCMGTEDGQGLGIWELVERAWQRRWAGESVSGNAEAPSIALDAFKDGPPARLALPSLLLLLSSQFWELAPILLGLQLFLVQALLGNKRVLAVLSGLDCSDVLTEKGVVNSSSGESHQVRAQLEGMVLHANRWVQRAIEVAVERESSEEMREQVRSEVARGWRIARQGVQVALEG</sequence>
<reference evidence="2 3" key="1">
    <citation type="journal article" date="2018" name="Mol. Biol. Evol.">
        <title>Broad Genomic Sampling Reveals a Smut Pathogenic Ancestry of the Fungal Clade Ustilaginomycotina.</title>
        <authorList>
            <person name="Kijpornyongpan T."/>
            <person name="Mondo S.J."/>
            <person name="Barry K."/>
            <person name="Sandor L."/>
            <person name="Lee J."/>
            <person name="Lipzen A."/>
            <person name="Pangilinan J."/>
            <person name="LaButti K."/>
            <person name="Hainaut M."/>
            <person name="Henrissat B."/>
            <person name="Grigoriev I.V."/>
            <person name="Spatafora J.W."/>
            <person name="Aime M.C."/>
        </authorList>
    </citation>
    <scope>NUCLEOTIDE SEQUENCE [LARGE SCALE GENOMIC DNA]</scope>
    <source>
        <strain evidence="2 3">MCA 4718</strain>
    </source>
</reference>
<feature type="compositionally biased region" description="Polar residues" evidence="1">
    <location>
        <begin position="200"/>
        <end position="210"/>
    </location>
</feature>
<evidence type="ECO:0000313" key="3">
    <source>
        <dbReference type="Proteomes" id="UP000245942"/>
    </source>
</evidence>
<dbReference type="RefSeq" id="XP_025349842.1">
    <property type="nucleotide sequence ID" value="XM_025491082.1"/>
</dbReference>
<feature type="region of interest" description="Disordered" evidence="1">
    <location>
        <begin position="340"/>
        <end position="359"/>
    </location>
</feature>
<proteinExistence type="predicted"/>
<dbReference type="OrthoDB" id="10057598at2759"/>
<keyword evidence="3" id="KW-1185">Reference proteome</keyword>
<organism evidence="2 3">
    <name type="scientific">Pseudomicrostroma glucosiphilum</name>
    <dbReference type="NCBI Taxonomy" id="1684307"/>
    <lineage>
        <taxon>Eukaryota</taxon>
        <taxon>Fungi</taxon>
        <taxon>Dikarya</taxon>
        <taxon>Basidiomycota</taxon>
        <taxon>Ustilaginomycotina</taxon>
        <taxon>Exobasidiomycetes</taxon>
        <taxon>Microstromatales</taxon>
        <taxon>Microstromatales incertae sedis</taxon>
        <taxon>Pseudomicrostroma</taxon>
    </lineage>
</organism>
<dbReference type="STRING" id="1684307.A0A316UC04"/>